<dbReference type="InterPro" id="IPR030390">
    <property type="entry name" value="MeTrfase_TrmA_AS"/>
</dbReference>
<dbReference type="CDD" id="cd02440">
    <property type="entry name" value="AdoMet_MTases"/>
    <property type="match status" value="1"/>
</dbReference>
<feature type="binding site" evidence="4">
    <location>
        <position position="340"/>
    </location>
    <ligand>
        <name>S-adenosyl-L-methionine</name>
        <dbReference type="ChEBI" id="CHEBI:59789"/>
    </ligand>
</feature>
<dbReference type="Gene3D" id="2.40.50.1070">
    <property type="match status" value="1"/>
</dbReference>
<keyword evidence="3 4" id="KW-0949">S-adenosyl-L-methionine</keyword>
<feature type="binding site" evidence="4">
    <location>
        <position position="293"/>
    </location>
    <ligand>
        <name>S-adenosyl-L-methionine</name>
        <dbReference type="ChEBI" id="CHEBI:59789"/>
    </ligand>
</feature>
<dbReference type="GO" id="GO:0008757">
    <property type="term" value="F:S-adenosylmethionine-dependent methyltransferase activity"/>
    <property type="evidence" value="ECO:0007669"/>
    <property type="project" value="UniProtKB-ARBA"/>
</dbReference>
<evidence type="ECO:0000256" key="5">
    <source>
        <dbReference type="PROSITE-ProRule" id="PRU10015"/>
    </source>
</evidence>
<dbReference type="PANTHER" id="PTHR45904">
    <property type="entry name" value="TRNA (URACIL-5-)-METHYLTRANSFERASE"/>
    <property type="match status" value="1"/>
</dbReference>
<dbReference type="InterPro" id="IPR010280">
    <property type="entry name" value="U5_MeTrfase_fam"/>
</dbReference>
<dbReference type="GO" id="GO:0032259">
    <property type="term" value="P:methylation"/>
    <property type="evidence" value="ECO:0007669"/>
    <property type="project" value="UniProtKB-KW"/>
</dbReference>
<keyword evidence="1 4" id="KW-0489">Methyltransferase</keyword>
<evidence type="ECO:0000256" key="4">
    <source>
        <dbReference type="PROSITE-ProRule" id="PRU01024"/>
    </source>
</evidence>
<feature type="active site" description="Nucleophile" evidence="4">
    <location>
        <position position="416"/>
    </location>
</feature>
<dbReference type="AlphaFoldDB" id="A0A1R2ASM8"/>
<dbReference type="PANTHER" id="PTHR45904:SF2">
    <property type="entry name" value="TRNA (URACIL-5-)-METHYLTRANSFERASE HOMOLOG A"/>
    <property type="match status" value="1"/>
</dbReference>
<dbReference type="Pfam" id="PF05958">
    <property type="entry name" value="tRNA_U5-meth_tr"/>
    <property type="match status" value="1"/>
</dbReference>
<organism evidence="6 7">
    <name type="scientific">Stentor coeruleus</name>
    <dbReference type="NCBI Taxonomy" id="5963"/>
    <lineage>
        <taxon>Eukaryota</taxon>
        <taxon>Sar</taxon>
        <taxon>Alveolata</taxon>
        <taxon>Ciliophora</taxon>
        <taxon>Postciliodesmatophora</taxon>
        <taxon>Heterotrichea</taxon>
        <taxon>Heterotrichida</taxon>
        <taxon>Stentoridae</taxon>
        <taxon>Stentor</taxon>
    </lineage>
</organism>
<dbReference type="Proteomes" id="UP000187209">
    <property type="component" value="Unassembled WGS sequence"/>
</dbReference>
<comment type="caution">
    <text evidence="6">The sequence shown here is derived from an EMBL/GenBank/DDBJ whole genome shotgun (WGS) entry which is preliminary data.</text>
</comment>
<gene>
    <name evidence="6" type="ORF">SteCoe_35286</name>
</gene>
<dbReference type="GO" id="GO:0008173">
    <property type="term" value="F:RNA methyltransferase activity"/>
    <property type="evidence" value="ECO:0007669"/>
    <property type="project" value="InterPro"/>
</dbReference>
<comment type="similarity">
    <text evidence="4">Belongs to the class I-like SAM-binding methyltransferase superfamily. RNA M5U methyltransferase family.</text>
</comment>
<reference evidence="6 7" key="1">
    <citation type="submission" date="2016-11" db="EMBL/GenBank/DDBJ databases">
        <title>The macronuclear genome of Stentor coeruleus: a giant cell with tiny introns.</title>
        <authorList>
            <person name="Slabodnick M."/>
            <person name="Ruby J.G."/>
            <person name="Reiff S.B."/>
            <person name="Swart E.C."/>
            <person name="Gosai S."/>
            <person name="Prabakaran S."/>
            <person name="Witkowska E."/>
            <person name="Larue G.E."/>
            <person name="Fisher S."/>
            <person name="Freeman R.M."/>
            <person name="Gunawardena J."/>
            <person name="Chu W."/>
            <person name="Stover N.A."/>
            <person name="Gregory B.D."/>
            <person name="Nowacki M."/>
            <person name="Derisi J."/>
            <person name="Roy S.W."/>
            <person name="Marshall W.F."/>
            <person name="Sood P."/>
        </authorList>
    </citation>
    <scope>NUCLEOTIDE SEQUENCE [LARGE SCALE GENOMIC DNA]</scope>
    <source>
        <strain evidence="6">WM001</strain>
    </source>
</reference>
<keyword evidence="2 4" id="KW-0808">Transferase</keyword>
<dbReference type="InterPro" id="IPR030391">
    <property type="entry name" value="MeTrfase_TrmA_CS"/>
</dbReference>
<sequence>MARPNRKSFAFLQFPDSESLNTFLLRVQETEGVKKKYKFKQASENQQLRGKTIEEYLQAKACEITEEPEALGPIRDKITPLWALSYEEQLRQKYMTVQNEYIKFLKEINIRIKKAGMIAPLWIQTPPKVLDVKPSPNIENYRNKTEFSIGYYDSEEIKVGFTNGKMAAGTLRIESPRTCTNIPEQAKDFADRLEEIVKKSQLPAFDSKTNSGIWKQAVFRNSSRSLETMATIYINPTPNQQIIETLLQELFPLYTTVVLITLPNTIKILNGPGFITETVLNKKYQVSPLSFFQVNTLGCEVLYKEVVDLVCGDLLLDICCGTGSIGISCSEKVKKIIGIELVAEAVADAKINAELNNIDAEYLVGRAEDLIKDVTKPIQGGNIFAVVDPPRNGLHRSILQCLRTTKGLDHVVYVSCNPVSLFQNLADLCCPENNKVRGPPFVPISIQPVDMFPQTPHIENVVYLKRTTII</sequence>
<dbReference type="PROSITE" id="PS51687">
    <property type="entry name" value="SAM_MT_RNA_M5U"/>
    <property type="match status" value="1"/>
</dbReference>
<dbReference type="PROSITE" id="PS01230">
    <property type="entry name" value="TRMA_1"/>
    <property type="match status" value="1"/>
</dbReference>
<dbReference type="GO" id="GO:0009451">
    <property type="term" value="P:RNA modification"/>
    <property type="evidence" value="ECO:0007669"/>
    <property type="project" value="UniProtKB-ARBA"/>
</dbReference>
<evidence type="ECO:0000313" key="6">
    <source>
        <dbReference type="EMBL" id="OMJ67524.1"/>
    </source>
</evidence>
<evidence type="ECO:0000256" key="1">
    <source>
        <dbReference type="ARBA" id="ARBA00022603"/>
    </source>
</evidence>
<evidence type="ECO:0000256" key="3">
    <source>
        <dbReference type="ARBA" id="ARBA00022691"/>
    </source>
</evidence>
<name>A0A1R2ASM8_9CILI</name>
<accession>A0A1R2ASM8</accession>
<evidence type="ECO:0000313" key="7">
    <source>
        <dbReference type="Proteomes" id="UP000187209"/>
    </source>
</evidence>
<dbReference type="EMBL" id="MPUH01001481">
    <property type="protein sequence ID" value="OMJ67524.1"/>
    <property type="molecule type" value="Genomic_DNA"/>
</dbReference>
<feature type="active site" evidence="5">
    <location>
        <position position="416"/>
    </location>
</feature>
<evidence type="ECO:0008006" key="8">
    <source>
        <dbReference type="Google" id="ProtNLM"/>
    </source>
</evidence>
<dbReference type="InterPro" id="IPR029063">
    <property type="entry name" value="SAM-dependent_MTases_sf"/>
</dbReference>
<dbReference type="PROSITE" id="PS01231">
    <property type="entry name" value="TRMA_2"/>
    <property type="match status" value="1"/>
</dbReference>
<dbReference type="GO" id="GO:0006396">
    <property type="term" value="P:RNA processing"/>
    <property type="evidence" value="ECO:0007669"/>
    <property type="project" value="InterPro"/>
</dbReference>
<dbReference type="SUPFAM" id="SSF53335">
    <property type="entry name" value="S-adenosyl-L-methionine-dependent methyltransferases"/>
    <property type="match status" value="1"/>
</dbReference>
<dbReference type="InterPro" id="IPR045850">
    <property type="entry name" value="TRM2_met"/>
</dbReference>
<dbReference type="Gene3D" id="3.40.50.150">
    <property type="entry name" value="Vaccinia Virus protein VP39"/>
    <property type="match status" value="1"/>
</dbReference>
<feature type="binding site" evidence="4">
    <location>
        <position position="388"/>
    </location>
    <ligand>
        <name>S-adenosyl-L-methionine</name>
        <dbReference type="ChEBI" id="CHEBI:59789"/>
    </ligand>
</feature>
<comment type="caution">
    <text evidence="4">Lacks conserved residue(s) required for the propagation of feature annotation.</text>
</comment>
<evidence type="ECO:0000256" key="2">
    <source>
        <dbReference type="ARBA" id="ARBA00022679"/>
    </source>
</evidence>
<proteinExistence type="inferred from homology"/>
<protein>
    <recommendedName>
        <fullName evidence="8">TRAM domain-containing protein</fullName>
    </recommendedName>
</protein>
<dbReference type="OrthoDB" id="10250660at2759"/>
<dbReference type="GO" id="GO:0003723">
    <property type="term" value="F:RNA binding"/>
    <property type="evidence" value="ECO:0007669"/>
    <property type="project" value="TreeGrafter"/>
</dbReference>
<keyword evidence="7" id="KW-1185">Reference proteome</keyword>